<dbReference type="Pfam" id="PF03478">
    <property type="entry name" value="Beta-prop_KIB1-4"/>
    <property type="match status" value="1"/>
</dbReference>
<proteinExistence type="predicted"/>
<dbReference type="EMBL" id="OZ034819">
    <property type="protein sequence ID" value="CAL1393030.1"/>
    <property type="molecule type" value="Genomic_DNA"/>
</dbReference>
<protein>
    <recommendedName>
        <fullName evidence="1">KIB1-4 beta-propeller domain-containing protein</fullName>
    </recommendedName>
</protein>
<evidence type="ECO:0000313" key="2">
    <source>
        <dbReference type="EMBL" id="CAL1393030.1"/>
    </source>
</evidence>
<keyword evidence="3" id="KW-1185">Reference proteome</keyword>
<dbReference type="PANTHER" id="PTHR44259">
    <property type="entry name" value="OS07G0183000 PROTEIN-RELATED"/>
    <property type="match status" value="1"/>
</dbReference>
<dbReference type="InterPro" id="IPR050942">
    <property type="entry name" value="F-box_BR-signaling"/>
</dbReference>
<dbReference type="AlphaFoldDB" id="A0AAV2F481"/>
<dbReference type="PANTHER" id="PTHR44259:SF113">
    <property type="entry name" value="OS06G0659700 PROTEIN"/>
    <property type="match status" value="1"/>
</dbReference>
<gene>
    <name evidence="2" type="ORF">LTRI10_LOCUS33632</name>
</gene>
<dbReference type="Proteomes" id="UP001497516">
    <property type="component" value="Chromosome 6"/>
</dbReference>
<sequence>MDYSELPEELIEKIARDHLHAYPQLLAFSKVCRSWRSTALRLHSRRRPCLPGLLVPKQIESQNPLAAYYNGDFIHEFYPLASITSPATALPRAALPFFPVPNKVSDAFGQRNHYRHLHHNAVDKLLDAAFQPNQDDDADADADEDEHLSPFWFDDEYSFDDTSARSLGSKDGWILRSRPDDYDGRPLELYLLNPFTGASVPLPPLPTYSVRHISKAIISSSPDDDDQDCHVFILPRWGMGVEWCKVGGGGQAGWGFIDGRDHENSEGGQAGWGFIVDGHHENNFGWASSYPVDAVYFGGNLYVVGNRGRVLVFDITSGSAPPSLTKSIPFSKAMYNDEEEEERMTWRFCRVCELNGQLLVIILSRDQDQSGSMVSRVFKLHSNGDDTTSYYWEEEVKSLDGHGVFIGPHESFSIPAATAGGGGVKGDHIYMTLDYTRPGPCWLRGQNWDGVFDLANHKLESLALRRRDDIHRDTLPSFWFLPVTWDISKLHDKHHMEEKKAWKRERLLPGSECWKLPKRAVRNPKHPAHHNNITRTNRFRALLSDDEEDDDDEED</sequence>
<evidence type="ECO:0000259" key="1">
    <source>
        <dbReference type="Pfam" id="PF03478"/>
    </source>
</evidence>
<reference evidence="2 3" key="1">
    <citation type="submission" date="2024-04" db="EMBL/GenBank/DDBJ databases">
        <authorList>
            <person name="Fracassetti M."/>
        </authorList>
    </citation>
    <scope>NUCLEOTIDE SEQUENCE [LARGE SCALE GENOMIC DNA]</scope>
</reference>
<accession>A0AAV2F481</accession>
<evidence type="ECO:0000313" key="3">
    <source>
        <dbReference type="Proteomes" id="UP001497516"/>
    </source>
</evidence>
<dbReference type="InterPro" id="IPR005174">
    <property type="entry name" value="KIB1-4_b-propeller"/>
</dbReference>
<organism evidence="2 3">
    <name type="scientific">Linum trigynum</name>
    <dbReference type="NCBI Taxonomy" id="586398"/>
    <lineage>
        <taxon>Eukaryota</taxon>
        <taxon>Viridiplantae</taxon>
        <taxon>Streptophyta</taxon>
        <taxon>Embryophyta</taxon>
        <taxon>Tracheophyta</taxon>
        <taxon>Spermatophyta</taxon>
        <taxon>Magnoliopsida</taxon>
        <taxon>eudicotyledons</taxon>
        <taxon>Gunneridae</taxon>
        <taxon>Pentapetalae</taxon>
        <taxon>rosids</taxon>
        <taxon>fabids</taxon>
        <taxon>Malpighiales</taxon>
        <taxon>Linaceae</taxon>
        <taxon>Linum</taxon>
    </lineage>
</organism>
<dbReference type="CDD" id="cd09917">
    <property type="entry name" value="F-box_SF"/>
    <property type="match status" value="1"/>
</dbReference>
<feature type="domain" description="KIB1-4 beta-propeller" evidence="1">
    <location>
        <begin position="163"/>
        <end position="453"/>
    </location>
</feature>
<name>A0AAV2F481_9ROSI</name>